<evidence type="ECO:0000256" key="1">
    <source>
        <dbReference type="SAM" id="MobiDB-lite"/>
    </source>
</evidence>
<gene>
    <name evidence="2" type="ORF">IEQ34_022459</name>
</gene>
<name>A0AAV7FXU1_DENCH</name>
<dbReference type="Proteomes" id="UP000775213">
    <property type="component" value="Unassembled WGS sequence"/>
</dbReference>
<dbReference type="EMBL" id="JAGFBR010000019">
    <property type="protein sequence ID" value="KAH0448659.1"/>
    <property type="molecule type" value="Genomic_DNA"/>
</dbReference>
<protein>
    <submittedName>
        <fullName evidence="2">Uncharacterized protein</fullName>
    </submittedName>
</protein>
<reference evidence="2 3" key="1">
    <citation type="journal article" date="2021" name="Hortic Res">
        <title>Chromosome-scale assembly of the Dendrobium chrysotoxum genome enhances the understanding of orchid evolution.</title>
        <authorList>
            <person name="Zhang Y."/>
            <person name="Zhang G.Q."/>
            <person name="Zhang D."/>
            <person name="Liu X.D."/>
            <person name="Xu X.Y."/>
            <person name="Sun W.H."/>
            <person name="Yu X."/>
            <person name="Zhu X."/>
            <person name="Wang Z.W."/>
            <person name="Zhao X."/>
            <person name="Zhong W.Y."/>
            <person name="Chen H."/>
            <person name="Yin W.L."/>
            <person name="Huang T."/>
            <person name="Niu S.C."/>
            <person name="Liu Z.J."/>
        </authorList>
    </citation>
    <scope>NUCLEOTIDE SEQUENCE [LARGE SCALE GENOMIC DNA]</scope>
    <source>
        <strain evidence="2">Lindl</strain>
    </source>
</reference>
<evidence type="ECO:0000313" key="3">
    <source>
        <dbReference type="Proteomes" id="UP000775213"/>
    </source>
</evidence>
<feature type="compositionally biased region" description="Polar residues" evidence="1">
    <location>
        <begin position="243"/>
        <end position="252"/>
    </location>
</feature>
<sequence>MVSRFSGANLSQNILEGEDMLKSLDKKRPDLDSLDALQDRLKIVMGSKKFLLILDDIREEENRDISKREYVLAPVAYGKFGNRILTVARFLASSTLRTSNSKKPKLCLSRELLHFNLFVRDKVNESQFNQALNVKLNDIIKAYEYTEGQEQSKTRTGPGERVIGTHVMPGDAARISRFEPILLKQAFKAYNQENSLTKAQSLRNPILCRQLDRVDKQFGQHQPLKNRQPRRNTKSGPNERHQSTMQQPLTDSAIFSTKTSIEKLSSDVPSPRYRSWGNCSIPKHIEQYFWSTSDSSEVEHWWSPKELCPFSEMPAWQPFCNFRK</sequence>
<keyword evidence="3" id="KW-1185">Reference proteome</keyword>
<organism evidence="2 3">
    <name type="scientific">Dendrobium chrysotoxum</name>
    <name type="common">Orchid</name>
    <dbReference type="NCBI Taxonomy" id="161865"/>
    <lineage>
        <taxon>Eukaryota</taxon>
        <taxon>Viridiplantae</taxon>
        <taxon>Streptophyta</taxon>
        <taxon>Embryophyta</taxon>
        <taxon>Tracheophyta</taxon>
        <taxon>Spermatophyta</taxon>
        <taxon>Magnoliopsida</taxon>
        <taxon>Liliopsida</taxon>
        <taxon>Asparagales</taxon>
        <taxon>Orchidaceae</taxon>
        <taxon>Epidendroideae</taxon>
        <taxon>Malaxideae</taxon>
        <taxon>Dendrobiinae</taxon>
        <taxon>Dendrobium</taxon>
    </lineage>
</organism>
<accession>A0AAV7FXU1</accession>
<dbReference type="AlphaFoldDB" id="A0AAV7FXU1"/>
<proteinExistence type="predicted"/>
<feature type="region of interest" description="Disordered" evidence="1">
    <location>
        <begin position="218"/>
        <end position="252"/>
    </location>
</feature>
<comment type="caution">
    <text evidence="2">The sequence shown here is derived from an EMBL/GenBank/DDBJ whole genome shotgun (WGS) entry which is preliminary data.</text>
</comment>
<evidence type="ECO:0000313" key="2">
    <source>
        <dbReference type="EMBL" id="KAH0448659.1"/>
    </source>
</evidence>